<evidence type="ECO:0000256" key="1">
    <source>
        <dbReference type="SAM" id="Phobius"/>
    </source>
</evidence>
<keyword evidence="1" id="KW-0812">Transmembrane</keyword>
<dbReference type="PANTHER" id="PTHR33116:SF78">
    <property type="entry name" value="OS12G0587133 PROTEIN"/>
    <property type="match status" value="1"/>
</dbReference>
<gene>
    <name evidence="2" type="ORF">Tco_0769202</name>
</gene>
<organism evidence="2 3">
    <name type="scientific">Tanacetum coccineum</name>
    <dbReference type="NCBI Taxonomy" id="301880"/>
    <lineage>
        <taxon>Eukaryota</taxon>
        <taxon>Viridiplantae</taxon>
        <taxon>Streptophyta</taxon>
        <taxon>Embryophyta</taxon>
        <taxon>Tracheophyta</taxon>
        <taxon>Spermatophyta</taxon>
        <taxon>Magnoliopsida</taxon>
        <taxon>eudicotyledons</taxon>
        <taxon>Gunneridae</taxon>
        <taxon>Pentapetalae</taxon>
        <taxon>asterids</taxon>
        <taxon>campanulids</taxon>
        <taxon>Asterales</taxon>
        <taxon>Asteraceae</taxon>
        <taxon>Asteroideae</taxon>
        <taxon>Anthemideae</taxon>
        <taxon>Anthemidinae</taxon>
        <taxon>Tanacetum</taxon>
    </lineage>
</organism>
<protein>
    <recommendedName>
        <fullName evidence="4">Reverse transcriptase</fullName>
    </recommendedName>
</protein>
<proteinExistence type="predicted"/>
<evidence type="ECO:0000313" key="2">
    <source>
        <dbReference type="EMBL" id="GJS86566.1"/>
    </source>
</evidence>
<dbReference type="PANTHER" id="PTHR33116">
    <property type="entry name" value="REVERSE TRANSCRIPTASE ZINC-BINDING DOMAIN-CONTAINING PROTEIN-RELATED-RELATED"/>
    <property type="match status" value="1"/>
</dbReference>
<keyword evidence="1" id="KW-1133">Transmembrane helix</keyword>
<keyword evidence="1" id="KW-0472">Membrane</keyword>
<comment type="caution">
    <text evidence="2">The sequence shown here is derived from an EMBL/GenBank/DDBJ whole genome shotgun (WGS) entry which is preliminary data.</text>
</comment>
<dbReference type="EMBL" id="BQNB010011132">
    <property type="protein sequence ID" value="GJS86566.1"/>
    <property type="molecule type" value="Genomic_DNA"/>
</dbReference>
<feature type="transmembrane region" description="Helical" evidence="1">
    <location>
        <begin position="112"/>
        <end position="132"/>
    </location>
</feature>
<keyword evidence="3" id="KW-1185">Reference proteome</keyword>
<sequence>MTNGNPSSVIVKKHCGSLLRIVKRALDSFSGISGLLPNLRKSTVFFRNVDDNTKEEVLNILPFKIGKLPVSYLGVPLITKQIGVNECKSLVDKVKAKVNNWKNKMLSYARRLQLVASVLASMQVYWAFIFILPKSMVKDIDRLLKG</sequence>
<evidence type="ECO:0008006" key="4">
    <source>
        <dbReference type="Google" id="ProtNLM"/>
    </source>
</evidence>
<name>A0ABQ4ZBD1_9ASTR</name>
<reference evidence="2" key="2">
    <citation type="submission" date="2022-01" db="EMBL/GenBank/DDBJ databases">
        <authorList>
            <person name="Yamashiro T."/>
            <person name="Shiraishi A."/>
            <person name="Satake H."/>
            <person name="Nakayama K."/>
        </authorList>
    </citation>
    <scope>NUCLEOTIDE SEQUENCE</scope>
</reference>
<reference evidence="2" key="1">
    <citation type="journal article" date="2022" name="Int. J. Mol. Sci.">
        <title>Draft Genome of Tanacetum Coccineum: Genomic Comparison of Closely Related Tanacetum-Family Plants.</title>
        <authorList>
            <person name="Yamashiro T."/>
            <person name="Shiraishi A."/>
            <person name="Nakayama K."/>
            <person name="Satake H."/>
        </authorList>
    </citation>
    <scope>NUCLEOTIDE SEQUENCE</scope>
</reference>
<accession>A0ABQ4ZBD1</accession>
<dbReference type="Proteomes" id="UP001151760">
    <property type="component" value="Unassembled WGS sequence"/>
</dbReference>
<evidence type="ECO:0000313" key="3">
    <source>
        <dbReference type="Proteomes" id="UP001151760"/>
    </source>
</evidence>